<dbReference type="Proteomes" id="UP000092993">
    <property type="component" value="Unassembled WGS sequence"/>
</dbReference>
<proteinExistence type="predicted"/>
<evidence type="ECO:0008006" key="4">
    <source>
        <dbReference type="Google" id="ProtNLM"/>
    </source>
</evidence>
<name>A0A1C7M3C0_GRIFR</name>
<accession>A0A1C7M3C0</accession>
<keyword evidence="1" id="KW-0732">Signal</keyword>
<feature type="signal peptide" evidence="1">
    <location>
        <begin position="1"/>
        <end position="22"/>
    </location>
</feature>
<dbReference type="AlphaFoldDB" id="A0A1C7M3C0"/>
<evidence type="ECO:0000313" key="2">
    <source>
        <dbReference type="EMBL" id="OBZ70906.1"/>
    </source>
</evidence>
<protein>
    <recommendedName>
        <fullName evidence="4">Secreted protein</fullName>
    </recommendedName>
</protein>
<gene>
    <name evidence="2" type="ORF">A0H81_09364</name>
</gene>
<dbReference type="EMBL" id="LUGG01000013">
    <property type="protein sequence ID" value="OBZ70906.1"/>
    <property type="molecule type" value="Genomic_DNA"/>
</dbReference>
<organism evidence="2 3">
    <name type="scientific">Grifola frondosa</name>
    <name type="common">Maitake</name>
    <name type="synonym">Polyporus frondosus</name>
    <dbReference type="NCBI Taxonomy" id="5627"/>
    <lineage>
        <taxon>Eukaryota</taxon>
        <taxon>Fungi</taxon>
        <taxon>Dikarya</taxon>
        <taxon>Basidiomycota</taxon>
        <taxon>Agaricomycotina</taxon>
        <taxon>Agaricomycetes</taxon>
        <taxon>Polyporales</taxon>
        <taxon>Grifolaceae</taxon>
        <taxon>Grifola</taxon>
    </lineage>
</organism>
<feature type="chain" id="PRO_5008888905" description="Secreted protein" evidence="1">
    <location>
        <begin position="23"/>
        <end position="82"/>
    </location>
</feature>
<evidence type="ECO:0000256" key="1">
    <source>
        <dbReference type="SAM" id="SignalP"/>
    </source>
</evidence>
<comment type="caution">
    <text evidence="2">The sequence shown here is derived from an EMBL/GenBank/DDBJ whole genome shotgun (WGS) entry which is preliminary data.</text>
</comment>
<reference evidence="2 3" key="1">
    <citation type="submission" date="2016-03" db="EMBL/GenBank/DDBJ databases">
        <title>Whole genome sequencing of Grifola frondosa 9006-11.</title>
        <authorList>
            <person name="Min B."/>
            <person name="Park H."/>
            <person name="Kim J.-G."/>
            <person name="Cho H."/>
            <person name="Oh Y.-L."/>
            <person name="Kong W.-S."/>
            <person name="Choi I.-G."/>
        </authorList>
    </citation>
    <scope>NUCLEOTIDE SEQUENCE [LARGE SCALE GENOMIC DNA]</scope>
    <source>
        <strain evidence="2 3">9006-11</strain>
    </source>
</reference>
<sequence length="82" mass="9089">MWGRKLAFKSCWIVVFFRVIECPTTSRSLAAPMPPYICYSASTENRFKPTPDEVFSRTDCGSSTDIVHIESIATSPDPAITG</sequence>
<evidence type="ECO:0000313" key="3">
    <source>
        <dbReference type="Proteomes" id="UP000092993"/>
    </source>
</evidence>
<keyword evidence="3" id="KW-1185">Reference proteome</keyword>